<dbReference type="KEGG" id="pgri:PgNI_10661"/>
<dbReference type="GeneID" id="41965540"/>
<gene>
    <name evidence="3" type="ORF">PgNI_10661</name>
</gene>
<evidence type="ECO:0000313" key="3">
    <source>
        <dbReference type="RefSeq" id="XP_030980178.1"/>
    </source>
</evidence>
<reference evidence="3" key="2">
    <citation type="submission" date="2019-10" db="EMBL/GenBank/DDBJ databases">
        <authorList>
            <consortium name="NCBI Genome Project"/>
        </authorList>
    </citation>
    <scope>NUCLEOTIDE SEQUENCE</scope>
    <source>
        <strain evidence="3">NI907</strain>
    </source>
</reference>
<feature type="compositionally biased region" description="Basic and acidic residues" evidence="1">
    <location>
        <begin position="124"/>
        <end position="139"/>
    </location>
</feature>
<evidence type="ECO:0000313" key="2">
    <source>
        <dbReference type="Proteomes" id="UP000515153"/>
    </source>
</evidence>
<keyword evidence="2" id="KW-1185">Reference proteome</keyword>
<reference evidence="3" key="3">
    <citation type="submission" date="2025-08" db="UniProtKB">
        <authorList>
            <consortium name="RefSeq"/>
        </authorList>
    </citation>
    <scope>IDENTIFICATION</scope>
    <source>
        <strain evidence="3">NI907</strain>
    </source>
</reference>
<organism evidence="2 3">
    <name type="scientific">Pyricularia grisea</name>
    <name type="common">Crabgrass-specific blast fungus</name>
    <name type="synonym">Magnaporthe grisea</name>
    <dbReference type="NCBI Taxonomy" id="148305"/>
    <lineage>
        <taxon>Eukaryota</taxon>
        <taxon>Fungi</taxon>
        <taxon>Dikarya</taxon>
        <taxon>Ascomycota</taxon>
        <taxon>Pezizomycotina</taxon>
        <taxon>Sordariomycetes</taxon>
        <taxon>Sordariomycetidae</taxon>
        <taxon>Magnaporthales</taxon>
        <taxon>Pyriculariaceae</taxon>
        <taxon>Pyricularia</taxon>
    </lineage>
</organism>
<evidence type="ECO:0000256" key="1">
    <source>
        <dbReference type="SAM" id="MobiDB-lite"/>
    </source>
</evidence>
<sequence length="162" mass="17676">MPKAFLKSTTSVSISSSQYTLMTSLARKPFLTAQGRYVSTKRLLSPRRSVKAAKVARPVMGRRVLANSKALRATSPSRTTGRPVSAWTYAHSSSSTYRTCARVSGVTPSRSSQATYVAPTVPAGRERSRGRSSDAEVIRGRSRRIRRPVGEASMASRRRGTK</sequence>
<reference evidence="2 3" key="1">
    <citation type="journal article" date="2019" name="Mol. Biol. Evol.">
        <title>Blast fungal genomes show frequent chromosomal changes, gene gains and losses, and effector gene turnover.</title>
        <authorList>
            <person name="Gomez Luciano L.B."/>
            <person name="Jason Tsai I."/>
            <person name="Chuma I."/>
            <person name="Tosa Y."/>
            <person name="Chen Y.H."/>
            <person name="Li J.Y."/>
            <person name="Li M.Y."/>
            <person name="Jade Lu M.Y."/>
            <person name="Nakayashiki H."/>
            <person name="Li W.H."/>
        </authorList>
    </citation>
    <scope>NUCLEOTIDE SEQUENCE [LARGE SCALE GENOMIC DNA]</scope>
    <source>
        <strain evidence="2 3">NI907</strain>
    </source>
</reference>
<dbReference type="Proteomes" id="UP000515153">
    <property type="component" value="Chromosome VII"/>
</dbReference>
<dbReference type="AlphaFoldDB" id="A0A6P8AZ39"/>
<dbReference type="RefSeq" id="XP_030980178.1">
    <property type="nucleotide sequence ID" value="XM_031130634.1"/>
</dbReference>
<proteinExistence type="predicted"/>
<accession>A0A6P8AZ39</accession>
<name>A0A6P8AZ39_PYRGI</name>
<feature type="region of interest" description="Disordered" evidence="1">
    <location>
        <begin position="111"/>
        <end position="162"/>
    </location>
</feature>
<protein>
    <submittedName>
        <fullName evidence="3">Uncharacterized protein</fullName>
    </submittedName>
</protein>